<feature type="domain" description="CBS" evidence="3">
    <location>
        <begin position="7"/>
        <end position="68"/>
    </location>
</feature>
<organism evidence="4">
    <name type="scientific">Schlesneria paludicola</name>
    <dbReference type="NCBI Taxonomy" id="360056"/>
    <lineage>
        <taxon>Bacteria</taxon>
        <taxon>Pseudomonadati</taxon>
        <taxon>Planctomycetota</taxon>
        <taxon>Planctomycetia</taxon>
        <taxon>Planctomycetales</taxon>
        <taxon>Planctomycetaceae</taxon>
        <taxon>Schlesneria</taxon>
    </lineage>
</organism>
<dbReference type="Pfam" id="PF00571">
    <property type="entry name" value="CBS"/>
    <property type="match status" value="2"/>
</dbReference>
<evidence type="ECO:0000259" key="3">
    <source>
        <dbReference type="PROSITE" id="PS51371"/>
    </source>
</evidence>
<dbReference type="SMART" id="SM00116">
    <property type="entry name" value="CBS"/>
    <property type="match status" value="2"/>
</dbReference>
<evidence type="ECO:0000256" key="1">
    <source>
        <dbReference type="ARBA" id="ARBA00023122"/>
    </source>
</evidence>
<dbReference type="AlphaFoldDB" id="A0A7C4LSK2"/>
<dbReference type="InterPro" id="IPR044725">
    <property type="entry name" value="CBSX3_CBS_dom"/>
</dbReference>
<dbReference type="SUPFAM" id="SSF54631">
    <property type="entry name" value="CBS-domain pair"/>
    <property type="match status" value="1"/>
</dbReference>
<comment type="caution">
    <text evidence="4">The sequence shown here is derived from an EMBL/GenBank/DDBJ whole genome shotgun (WGS) entry which is preliminary data.</text>
</comment>
<proteinExistence type="predicted"/>
<feature type="domain" description="CBS" evidence="3">
    <location>
        <begin position="77"/>
        <end position="133"/>
    </location>
</feature>
<dbReference type="PANTHER" id="PTHR43080">
    <property type="entry name" value="CBS DOMAIN-CONTAINING PROTEIN CBSX3, MITOCHONDRIAL"/>
    <property type="match status" value="1"/>
</dbReference>
<gene>
    <name evidence="4" type="ORF">ENS64_16120</name>
</gene>
<dbReference type="InterPro" id="IPR000644">
    <property type="entry name" value="CBS_dom"/>
</dbReference>
<dbReference type="PROSITE" id="PS51371">
    <property type="entry name" value="CBS"/>
    <property type="match status" value="2"/>
</dbReference>
<reference evidence="4" key="1">
    <citation type="journal article" date="2020" name="mSystems">
        <title>Genome- and Community-Level Interaction Insights into Carbon Utilization and Element Cycling Functions of Hydrothermarchaeota in Hydrothermal Sediment.</title>
        <authorList>
            <person name="Zhou Z."/>
            <person name="Liu Y."/>
            <person name="Xu W."/>
            <person name="Pan J."/>
            <person name="Luo Z.H."/>
            <person name="Li M."/>
        </authorList>
    </citation>
    <scope>NUCLEOTIDE SEQUENCE [LARGE SCALE GENOMIC DNA]</scope>
    <source>
        <strain evidence="4">SpSt-508</strain>
    </source>
</reference>
<accession>A0A7C4LSK2</accession>
<protein>
    <submittedName>
        <fullName evidence="4">CBS domain-containing protein</fullName>
    </submittedName>
</protein>
<dbReference type="Gene3D" id="3.10.580.10">
    <property type="entry name" value="CBS-domain"/>
    <property type="match status" value="1"/>
</dbReference>
<evidence type="ECO:0000256" key="2">
    <source>
        <dbReference type="PROSITE-ProRule" id="PRU00703"/>
    </source>
</evidence>
<dbReference type="InterPro" id="IPR046342">
    <property type="entry name" value="CBS_dom_sf"/>
</dbReference>
<name>A0A7C4LSK2_9PLAN</name>
<dbReference type="CDD" id="cd04623">
    <property type="entry name" value="CBS_pair_bac_euk"/>
    <property type="match status" value="1"/>
</dbReference>
<dbReference type="EMBL" id="DSVQ01000018">
    <property type="protein sequence ID" value="HGT40771.1"/>
    <property type="molecule type" value="Genomic_DNA"/>
</dbReference>
<dbReference type="PANTHER" id="PTHR43080:SF2">
    <property type="entry name" value="CBS DOMAIN-CONTAINING PROTEIN"/>
    <property type="match status" value="1"/>
</dbReference>
<dbReference type="InterPro" id="IPR051257">
    <property type="entry name" value="Diverse_CBS-Domain"/>
</dbReference>
<evidence type="ECO:0000313" key="4">
    <source>
        <dbReference type="EMBL" id="HGT40771.1"/>
    </source>
</evidence>
<keyword evidence="1 2" id="KW-0129">CBS domain</keyword>
<sequence length="146" mass="16339">MGTIREILRQKQGQPLRVAHPDETVLQATKRMNEFGIGALLVMEGAQLVGIFTERDVLRRVVAEERQPAAVRVAEVMTTNIACATADTTIDDARNIMKQRRIRHLPIVNARGEAEGLISIGDLNAYDATNHEVTIHYLQEYLHGRV</sequence>